<dbReference type="GO" id="GO:0003855">
    <property type="term" value="F:3-dehydroquinate dehydratase activity"/>
    <property type="evidence" value="ECO:0007669"/>
    <property type="project" value="UniProtKB-UniRule"/>
</dbReference>
<dbReference type="EC" id="4.2.1.10" evidence="5"/>
<accession>A0A2A2I846</accession>
<comment type="function">
    <text evidence="5">Involved in the third step of the chorismate pathway, which leads to the biosynthesis of aromatic amino acids. Catalyzes the cis-dehydration of 3-dehydroquinate (DHQ) and introduces the first double bond of the aromatic ring to yield 3-dehydroshikimate.</text>
</comment>
<protein>
    <recommendedName>
        <fullName evidence="5">3-dehydroquinate dehydratase</fullName>
        <shortName evidence="5">3-dehydroquinase</shortName>
        <ecNumber evidence="5">4.2.1.10</ecNumber>
    </recommendedName>
    <alternativeName>
        <fullName evidence="5">Type I DHQase</fullName>
    </alternativeName>
    <alternativeName>
        <fullName evidence="5">Type I dehydroquinase</fullName>
        <shortName evidence="5">DHQ1</shortName>
    </alternativeName>
</protein>
<dbReference type="PANTHER" id="PTHR43699">
    <property type="entry name" value="3-DEHYDROQUINATE DEHYDRATASE"/>
    <property type="match status" value="1"/>
</dbReference>
<dbReference type="GO" id="GO:0046279">
    <property type="term" value="P:3,4-dihydroxybenzoate biosynthetic process"/>
    <property type="evidence" value="ECO:0007669"/>
    <property type="project" value="TreeGrafter"/>
</dbReference>
<keyword evidence="3 5" id="KW-0456">Lyase</keyword>
<evidence type="ECO:0000256" key="2">
    <source>
        <dbReference type="ARBA" id="ARBA00023141"/>
    </source>
</evidence>
<reference evidence="6 7" key="1">
    <citation type="submission" date="2017-08" db="EMBL/GenBank/DDBJ databases">
        <title>Virgibacillus indicus sp. nov. and Virgibacillus profoundi sp. nov, two moderately halophilic bacteria isolated from marine sediment by using the Microfluidic Streak Plate.</title>
        <authorList>
            <person name="Xu B."/>
            <person name="Hu B."/>
            <person name="Wang J."/>
            <person name="Zhu Y."/>
            <person name="Huang L."/>
            <person name="Du W."/>
            <person name="Huang Y."/>
        </authorList>
    </citation>
    <scope>NUCLEOTIDE SEQUENCE [LARGE SCALE GENOMIC DNA]</scope>
    <source>
        <strain evidence="6 7">IO3-P3-H5</strain>
    </source>
</reference>
<dbReference type="FunFam" id="3.20.20.70:FF:000047">
    <property type="entry name" value="3-dehydroquinate dehydratase"/>
    <property type="match status" value="1"/>
</dbReference>
<evidence type="ECO:0000256" key="4">
    <source>
        <dbReference type="ARBA" id="ARBA00023270"/>
    </source>
</evidence>
<dbReference type="RefSeq" id="WP_095657367.1">
    <property type="nucleotide sequence ID" value="NZ_NPOA01000020.1"/>
</dbReference>
<dbReference type="InterPro" id="IPR018508">
    <property type="entry name" value="3-dehydroquinate_DH_AS"/>
</dbReference>
<comment type="caution">
    <text evidence="6">The sequence shown here is derived from an EMBL/GenBank/DDBJ whole genome shotgun (WGS) entry which is preliminary data.</text>
</comment>
<organism evidence="6 7">
    <name type="scientific">Virgibacillus profundi</name>
    <dbReference type="NCBI Taxonomy" id="2024555"/>
    <lineage>
        <taxon>Bacteria</taxon>
        <taxon>Bacillati</taxon>
        <taxon>Bacillota</taxon>
        <taxon>Bacilli</taxon>
        <taxon>Bacillales</taxon>
        <taxon>Bacillaceae</taxon>
        <taxon>Virgibacillus</taxon>
    </lineage>
</organism>
<dbReference type="GO" id="GO:0009073">
    <property type="term" value="P:aromatic amino acid family biosynthetic process"/>
    <property type="evidence" value="ECO:0007669"/>
    <property type="project" value="UniProtKB-KW"/>
</dbReference>
<feature type="binding site" evidence="5">
    <location>
        <begin position="46"/>
        <end position="48"/>
    </location>
    <ligand>
        <name>3-dehydroquinate</name>
        <dbReference type="ChEBI" id="CHEBI:32364"/>
    </ligand>
</feature>
<gene>
    <name evidence="5" type="primary">aroD</name>
    <name evidence="6" type="ORF">CIL05_20275</name>
</gene>
<dbReference type="HAMAP" id="MF_00214">
    <property type="entry name" value="AroD"/>
    <property type="match status" value="1"/>
</dbReference>
<dbReference type="NCBIfam" id="TIGR01093">
    <property type="entry name" value="aroD"/>
    <property type="match status" value="1"/>
</dbReference>
<dbReference type="Proteomes" id="UP000218887">
    <property type="component" value="Unassembled WGS sequence"/>
</dbReference>
<comment type="pathway">
    <text evidence="5">Metabolic intermediate biosynthesis; chorismate biosynthesis; chorismate from D-erythrose 4-phosphate and phosphoenolpyruvate: step 3/7.</text>
</comment>
<feature type="binding site" evidence="5">
    <location>
        <position position="236"/>
    </location>
    <ligand>
        <name>3-dehydroquinate</name>
        <dbReference type="ChEBI" id="CHEBI:32364"/>
    </ligand>
</feature>
<dbReference type="GO" id="GO:0009423">
    <property type="term" value="P:chorismate biosynthetic process"/>
    <property type="evidence" value="ECO:0007669"/>
    <property type="project" value="UniProtKB-UniRule"/>
</dbReference>
<keyword evidence="5" id="KW-0028">Amino-acid biosynthesis</keyword>
<dbReference type="InterPro" id="IPR050146">
    <property type="entry name" value="Type-I_3-dehydroquinase"/>
</dbReference>
<dbReference type="CDD" id="cd00502">
    <property type="entry name" value="DHQase_I"/>
    <property type="match status" value="1"/>
</dbReference>
<evidence type="ECO:0000256" key="1">
    <source>
        <dbReference type="ARBA" id="ARBA00001864"/>
    </source>
</evidence>
<sequence>MNRIQIKNIKIGEGPPKVIVPLMGKNEIELMEEVKEVIILKPDIVEWRADVFDSVENLEVIKGILSLLREQLSEIPILFTFRSHREGGNKQVTDLYYHELLSTAIQSNLIDLIDIELFSQEENLKDLMQKAKDNNVYVIMSNHDFEKTPAKDEIIKRLRSMQDLGADIPKIAVMPTNISDVLTLLEATDIMRSNYADRPIITMAMGSLGVISRIGGEVFGSAATFGIGKQASAPGQIAVDDLRDVLNIIHKAQ</sequence>
<feature type="binding site" evidence="5">
    <location>
        <position position="213"/>
    </location>
    <ligand>
        <name>3-dehydroquinate</name>
        <dbReference type="ChEBI" id="CHEBI:32364"/>
    </ligand>
</feature>
<proteinExistence type="inferred from homology"/>
<evidence type="ECO:0000313" key="7">
    <source>
        <dbReference type="Proteomes" id="UP000218887"/>
    </source>
</evidence>
<dbReference type="InterPro" id="IPR013785">
    <property type="entry name" value="Aldolase_TIM"/>
</dbReference>
<comment type="similarity">
    <text evidence="5">Belongs to the type-I 3-dehydroquinase family.</text>
</comment>
<feature type="binding site" evidence="5">
    <location>
        <position position="232"/>
    </location>
    <ligand>
        <name>3-dehydroquinate</name>
        <dbReference type="ChEBI" id="CHEBI:32364"/>
    </ligand>
</feature>
<comment type="catalytic activity">
    <reaction evidence="1 5">
        <text>3-dehydroquinate = 3-dehydroshikimate + H2O</text>
        <dbReference type="Rhea" id="RHEA:21096"/>
        <dbReference type="ChEBI" id="CHEBI:15377"/>
        <dbReference type="ChEBI" id="CHEBI:16630"/>
        <dbReference type="ChEBI" id="CHEBI:32364"/>
        <dbReference type="EC" id="4.2.1.10"/>
    </reaction>
</comment>
<dbReference type="SUPFAM" id="SSF51569">
    <property type="entry name" value="Aldolase"/>
    <property type="match status" value="1"/>
</dbReference>
<feature type="active site" description="Proton donor/acceptor" evidence="5">
    <location>
        <position position="143"/>
    </location>
</feature>
<feature type="active site" description="Schiff-base intermediate with substrate" evidence="5">
    <location>
        <position position="170"/>
    </location>
</feature>
<comment type="caution">
    <text evidence="5">Lacks conserved residue(s) required for the propagation of feature annotation.</text>
</comment>
<name>A0A2A2I846_9BACI</name>
<feature type="binding site" evidence="5">
    <location>
        <position position="82"/>
    </location>
    <ligand>
        <name>3-dehydroquinate</name>
        <dbReference type="ChEBI" id="CHEBI:32364"/>
    </ligand>
</feature>
<evidence type="ECO:0000256" key="3">
    <source>
        <dbReference type="ARBA" id="ARBA00023239"/>
    </source>
</evidence>
<dbReference type="OrthoDB" id="9813659at2"/>
<comment type="subunit">
    <text evidence="5">Homodimer.</text>
</comment>
<evidence type="ECO:0000256" key="5">
    <source>
        <dbReference type="HAMAP-Rule" id="MF_00214"/>
    </source>
</evidence>
<keyword evidence="7" id="KW-1185">Reference proteome</keyword>
<evidence type="ECO:0000313" key="6">
    <source>
        <dbReference type="EMBL" id="PAV27752.1"/>
    </source>
</evidence>
<dbReference type="Pfam" id="PF01487">
    <property type="entry name" value="DHquinase_I"/>
    <property type="match status" value="1"/>
</dbReference>
<dbReference type="EMBL" id="NPOA01000020">
    <property type="protein sequence ID" value="PAV27752.1"/>
    <property type="molecule type" value="Genomic_DNA"/>
</dbReference>
<dbReference type="PROSITE" id="PS01028">
    <property type="entry name" value="DEHYDROQUINASE_I"/>
    <property type="match status" value="1"/>
</dbReference>
<dbReference type="GO" id="GO:0008652">
    <property type="term" value="P:amino acid biosynthetic process"/>
    <property type="evidence" value="ECO:0007669"/>
    <property type="project" value="UniProtKB-KW"/>
</dbReference>
<dbReference type="PANTHER" id="PTHR43699:SF1">
    <property type="entry name" value="3-DEHYDROQUINATE DEHYDRATASE"/>
    <property type="match status" value="1"/>
</dbReference>
<keyword evidence="2 5" id="KW-0057">Aromatic amino acid biosynthesis</keyword>
<dbReference type="UniPathway" id="UPA00053">
    <property type="reaction ID" value="UER00086"/>
</dbReference>
<keyword evidence="4 5" id="KW-0704">Schiff base</keyword>
<dbReference type="InterPro" id="IPR001381">
    <property type="entry name" value="DHquinase_I"/>
</dbReference>
<dbReference type="Gene3D" id="3.20.20.70">
    <property type="entry name" value="Aldolase class I"/>
    <property type="match status" value="1"/>
</dbReference>
<dbReference type="AlphaFoldDB" id="A0A2A2I846"/>